<feature type="non-terminal residue" evidence="1">
    <location>
        <position position="93"/>
    </location>
</feature>
<feature type="non-terminal residue" evidence="1">
    <location>
        <position position="1"/>
    </location>
</feature>
<dbReference type="Proteomes" id="UP000824469">
    <property type="component" value="Unassembled WGS sequence"/>
</dbReference>
<sequence length="93" mass="10590">IANPTGENGIVRHHETRKLNKILPLPVNFKEDDLSPGMNFTVKGNKKVNETIFLRIRIADKEELLSCFVGHIRIIYFTFDVEGDTIMCVASEM</sequence>
<dbReference type="AlphaFoldDB" id="A0AA38F4Y5"/>
<dbReference type="EMBL" id="JAHRHJ020003813">
    <property type="protein sequence ID" value="KAH9288267.1"/>
    <property type="molecule type" value="Genomic_DNA"/>
</dbReference>
<evidence type="ECO:0000313" key="1">
    <source>
        <dbReference type="EMBL" id="KAH9288267.1"/>
    </source>
</evidence>
<evidence type="ECO:0000313" key="2">
    <source>
        <dbReference type="Proteomes" id="UP000824469"/>
    </source>
</evidence>
<proteinExistence type="predicted"/>
<name>A0AA38F4Y5_TAXCH</name>
<comment type="caution">
    <text evidence="1">The sequence shown here is derived from an EMBL/GenBank/DDBJ whole genome shotgun (WGS) entry which is preliminary data.</text>
</comment>
<keyword evidence="2" id="KW-1185">Reference proteome</keyword>
<gene>
    <name evidence="1" type="ORF">KI387_032384</name>
</gene>
<protein>
    <submittedName>
        <fullName evidence="1">Uncharacterized protein</fullName>
    </submittedName>
</protein>
<reference evidence="1 2" key="1">
    <citation type="journal article" date="2021" name="Nat. Plants">
        <title>The Taxus genome provides insights into paclitaxel biosynthesis.</title>
        <authorList>
            <person name="Xiong X."/>
            <person name="Gou J."/>
            <person name="Liao Q."/>
            <person name="Li Y."/>
            <person name="Zhou Q."/>
            <person name="Bi G."/>
            <person name="Li C."/>
            <person name="Du R."/>
            <person name="Wang X."/>
            <person name="Sun T."/>
            <person name="Guo L."/>
            <person name="Liang H."/>
            <person name="Lu P."/>
            <person name="Wu Y."/>
            <person name="Zhang Z."/>
            <person name="Ro D.K."/>
            <person name="Shang Y."/>
            <person name="Huang S."/>
            <person name="Yan J."/>
        </authorList>
    </citation>
    <scope>NUCLEOTIDE SEQUENCE [LARGE SCALE GENOMIC DNA]</scope>
    <source>
        <strain evidence="1">Ta-2019</strain>
    </source>
</reference>
<accession>A0AA38F4Y5</accession>
<organism evidence="1 2">
    <name type="scientific">Taxus chinensis</name>
    <name type="common">Chinese yew</name>
    <name type="synonym">Taxus wallichiana var. chinensis</name>
    <dbReference type="NCBI Taxonomy" id="29808"/>
    <lineage>
        <taxon>Eukaryota</taxon>
        <taxon>Viridiplantae</taxon>
        <taxon>Streptophyta</taxon>
        <taxon>Embryophyta</taxon>
        <taxon>Tracheophyta</taxon>
        <taxon>Spermatophyta</taxon>
        <taxon>Pinopsida</taxon>
        <taxon>Pinidae</taxon>
        <taxon>Conifers II</taxon>
        <taxon>Cupressales</taxon>
        <taxon>Taxaceae</taxon>
        <taxon>Taxus</taxon>
    </lineage>
</organism>